<dbReference type="Proteomes" id="UP001595844">
    <property type="component" value="Unassembled WGS sequence"/>
</dbReference>
<evidence type="ECO:0000313" key="2">
    <source>
        <dbReference type="EMBL" id="MFC4374072.1"/>
    </source>
</evidence>
<gene>
    <name evidence="2" type="ORF">ACFO5K_08130</name>
</gene>
<protein>
    <submittedName>
        <fullName evidence="2">Helix-turn-helix transcriptional regulator</fullName>
    </submittedName>
</protein>
<reference evidence="3" key="1">
    <citation type="journal article" date="2019" name="Int. J. Syst. Evol. Microbiol.">
        <title>The Global Catalogue of Microorganisms (GCM) 10K type strain sequencing project: providing services to taxonomists for standard genome sequencing and annotation.</title>
        <authorList>
            <consortium name="The Broad Institute Genomics Platform"/>
            <consortium name="The Broad Institute Genome Sequencing Center for Infectious Disease"/>
            <person name="Wu L."/>
            <person name="Ma J."/>
        </authorList>
    </citation>
    <scope>NUCLEOTIDE SEQUENCE [LARGE SCALE GENOMIC DNA]</scope>
    <source>
        <strain evidence="3">IBRC-M 10490</strain>
    </source>
</reference>
<dbReference type="Pfam" id="PF13560">
    <property type="entry name" value="HTH_31"/>
    <property type="match status" value="1"/>
</dbReference>
<accession>A0ABV8VH02</accession>
<dbReference type="RefSeq" id="WP_378558240.1">
    <property type="nucleotide sequence ID" value="NZ_JBHSDL010000007.1"/>
</dbReference>
<evidence type="ECO:0000259" key="1">
    <source>
        <dbReference type="SMART" id="SM00530"/>
    </source>
</evidence>
<comment type="caution">
    <text evidence="2">The sequence shown here is derived from an EMBL/GenBank/DDBJ whole genome shotgun (WGS) entry which is preliminary data.</text>
</comment>
<proteinExistence type="predicted"/>
<keyword evidence="3" id="KW-1185">Reference proteome</keyword>
<sequence>MVRQRSAVVPPEVSATLRLARKEREMSMDRAAKAAQISTSLWTQVENGTQYKRGQKVPASTTAETLQAMAEAVGLEAEPLLTQAGLEPVELKPARAQHADGIVDLSGLSEGDLRIVAAYVNGLRAARHS</sequence>
<dbReference type="SUPFAM" id="SSF47413">
    <property type="entry name" value="lambda repressor-like DNA-binding domains"/>
    <property type="match status" value="1"/>
</dbReference>
<dbReference type="InterPro" id="IPR001387">
    <property type="entry name" value="Cro/C1-type_HTH"/>
</dbReference>
<feature type="domain" description="HTH cro/C1-type" evidence="1">
    <location>
        <begin position="16"/>
        <end position="80"/>
    </location>
</feature>
<dbReference type="Gene3D" id="1.10.260.40">
    <property type="entry name" value="lambda repressor-like DNA-binding domains"/>
    <property type="match status" value="1"/>
</dbReference>
<dbReference type="InterPro" id="IPR010982">
    <property type="entry name" value="Lambda_DNA-bd_dom_sf"/>
</dbReference>
<evidence type="ECO:0000313" key="3">
    <source>
        <dbReference type="Proteomes" id="UP001595844"/>
    </source>
</evidence>
<name>A0ABV8VH02_9NOCA</name>
<dbReference type="EMBL" id="JBHSDL010000007">
    <property type="protein sequence ID" value="MFC4374072.1"/>
    <property type="molecule type" value="Genomic_DNA"/>
</dbReference>
<organism evidence="2 3">
    <name type="scientific">Nocardia halotolerans</name>
    <dbReference type="NCBI Taxonomy" id="1755878"/>
    <lineage>
        <taxon>Bacteria</taxon>
        <taxon>Bacillati</taxon>
        <taxon>Actinomycetota</taxon>
        <taxon>Actinomycetes</taxon>
        <taxon>Mycobacteriales</taxon>
        <taxon>Nocardiaceae</taxon>
        <taxon>Nocardia</taxon>
    </lineage>
</organism>
<dbReference type="SMART" id="SM00530">
    <property type="entry name" value="HTH_XRE"/>
    <property type="match status" value="1"/>
</dbReference>
<dbReference type="CDD" id="cd00093">
    <property type="entry name" value="HTH_XRE"/>
    <property type="match status" value="1"/>
</dbReference>